<evidence type="ECO:0000313" key="8">
    <source>
        <dbReference type="EMBL" id="OUS21551.1"/>
    </source>
</evidence>
<keyword evidence="2" id="KW-1003">Cell membrane</keyword>
<evidence type="ECO:0000256" key="5">
    <source>
        <dbReference type="ARBA" id="ARBA00023136"/>
    </source>
</evidence>
<keyword evidence="4 6" id="KW-1133">Transmembrane helix</keyword>
<feature type="transmembrane region" description="Helical" evidence="6">
    <location>
        <begin position="100"/>
        <end position="121"/>
    </location>
</feature>
<feature type="transmembrane region" description="Helical" evidence="6">
    <location>
        <begin position="296"/>
        <end position="315"/>
    </location>
</feature>
<dbReference type="InterPro" id="IPR050375">
    <property type="entry name" value="MFS_TsgA-like"/>
</dbReference>
<dbReference type="Pfam" id="PF07690">
    <property type="entry name" value="MFS_1"/>
    <property type="match status" value="1"/>
</dbReference>
<dbReference type="CDD" id="cd17394">
    <property type="entry name" value="MFS_FucP_like"/>
    <property type="match status" value="1"/>
</dbReference>
<feature type="transmembrane region" description="Helical" evidence="6">
    <location>
        <begin position="194"/>
        <end position="213"/>
    </location>
</feature>
<dbReference type="GO" id="GO:0005886">
    <property type="term" value="C:plasma membrane"/>
    <property type="evidence" value="ECO:0007669"/>
    <property type="project" value="UniProtKB-SubCell"/>
</dbReference>
<dbReference type="Gene3D" id="1.20.1250.20">
    <property type="entry name" value="MFS general substrate transporter like domains"/>
    <property type="match status" value="2"/>
</dbReference>
<dbReference type="InterPro" id="IPR020846">
    <property type="entry name" value="MFS_dom"/>
</dbReference>
<feature type="transmembrane region" description="Helical" evidence="6">
    <location>
        <begin position="411"/>
        <end position="430"/>
    </location>
</feature>
<evidence type="ECO:0000256" key="6">
    <source>
        <dbReference type="SAM" id="Phobius"/>
    </source>
</evidence>
<dbReference type="EMBL" id="MAAX01000014">
    <property type="protein sequence ID" value="OUS21551.1"/>
    <property type="molecule type" value="Genomic_DNA"/>
</dbReference>
<feature type="transmembrane region" description="Helical" evidence="6">
    <location>
        <begin position="352"/>
        <end position="372"/>
    </location>
</feature>
<dbReference type="InterPro" id="IPR036259">
    <property type="entry name" value="MFS_trans_sf"/>
</dbReference>
<feature type="domain" description="Major facilitator superfamily (MFS) profile" evidence="7">
    <location>
        <begin position="10"/>
        <end position="433"/>
    </location>
</feature>
<accession>A0A1Z8BG43</accession>
<comment type="subcellular location">
    <subcellularLocation>
        <location evidence="1">Cell inner membrane</location>
        <topology evidence="1">Multi-pass membrane protein</topology>
    </subcellularLocation>
</comment>
<evidence type="ECO:0000256" key="1">
    <source>
        <dbReference type="ARBA" id="ARBA00004429"/>
    </source>
</evidence>
<reference evidence="9" key="1">
    <citation type="journal article" date="2017" name="Proc. Natl. Acad. Sci. U.S.A.">
        <title>Simulation of Deepwater Horizon oil plume reveals substrate specialization within a complex community of hydrocarbon-degraders.</title>
        <authorList>
            <person name="Hu P."/>
            <person name="Dubinsky E.A."/>
            <person name="Probst A.J."/>
            <person name="Wang J."/>
            <person name="Sieber C.M.K."/>
            <person name="Tom L.M."/>
            <person name="Gardinali P."/>
            <person name="Banfield J.F."/>
            <person name="Atlas R.M."/>
            <person name="Andersen G.L."/>
        </authorList>
    </citation>
    <scope>NUCLEOTIDE SEQUENCE [LARGE SCALE GENOMIC DNA]</scope>
</reference>
<evidence type="ECO:0000256" key="4">
    <source>
        <dbReference type="ARBA" id="ARBA00022989"/>
    </source>
</evidence>
<dbReference type="PROSITE" id="PS50850">
    <property type="entry name" value="MFS"/>
    <property type="match status" value="1"/>
</dbReference>
<dbReference type="PANTHER" id="PTHR43702">
    <property type="entry name" value="L-FUCOSE-PROTON SYMPORTER"/>
    <property type="match status" value="1"/>
</dbReference>
<feature type="transmembrane region" description="Helical" evidence="6">
    <location>
        <begin position="234"/>
        <end position="260"/>
    </location>
</feature>
<dbReference type="RefSeq" id="WP_303685428.1">
    <property type="nucleotide sequence ID" value="NZ_CAJXYO010000027.1"/>
</dbReference>
<dbReference type="InterPro" id="IPR011701">
    <property type="entry name" value="MFS"/>
</dbReference>
<evidence type="ECO:0000256" key="2">
    <source>
        <dbReference type="ARBA" id="ARBA00022475"/>
    </source>
</evidence>
<proteinExistence type="predicted"/>
<feature type="transmembrane region" description="Helical" evidence="6">
    <location>
        <begin position="48"/>
        <end position="69"/>
    </location>
</feature>
<protein>
    <submittedName>
        <fullName evidence="8">Glucose/galactose MFS transporter</fullName>
    </submittedName>
</protein>
<dbReference type="Proteomes" id="UP000196102">
    <property type="component" value="Unassembled WGS sequence"/>
</dbReference>
<feature type="transmembrane region" description="Helical" evidence="6">
    <location>
        <begin position="7"/>
        <end position="28"/>
    </location>
</feature>
<gene>
    <name evidence="8" type="ORF">A9Q93_00585</name>
</gene>
<keyword evidence="3 6" id="KW-0812">Transmembrane</keyword>
<organism evidence="8 9">
    <name type="scientific">Nonlabens dokdonensis</name>
    <dbReference type="NCBI Taxonomy" id="328515"/>
    <lineage>
        <taxon>Bacteria</taxon>
        <taxon>Pseudomonadati</taxon>
        <taxon>Bacteroidota</taxon>
        <taxon>Flavobacteriia</taxon>
        <taxon>Flavobacteriales</taxon>
        <taxon>Flavobacteriaceae</taxon>
        <taxon>Nonlabens</taxon>
    </lineage>
</organism>
<feature type="transmembrane region" description="Helical" evidence="6">
    <location>
        <begin position="327"/>
        <end position="346"/>
    </location>
</feature>
<sequence>METKKNYTTAFIIITVLFFLWGFITVLVDSLVPRLREVFELSYGMIAFLQSAFFVAYFVFSIPAGGLISKVGYQRGVVIGLITMSVGCLLFYPASEFRLFGVFLLAFFTLAGGITILQVAANPYVAVLGPEEKASSRLNLSQAFNSFGATIAPLVGAAYLLSDKILTGDEINALSTAEKDAYYIQEAAAVQSPFLLFSFLIFLLGITFLFIKLPKILESENTGTYKKALSKKSVWLGILGIFFYVGAEVTIGTAAVTYFMEMNLDSIIRETPVLKNLSFSIIELFGGTTTDIDGKGIVGAFVTFYWLGAMIGRFIGSYLTKIFKPTIILTVFGLTAVSLILVSVSTTGLVSMWSLLAVGLFNSIMFPTIFTTTLDGQGDLKPKISGLLCMAIVGGGVILPIFGFIVDYSGFKVALTILTLCYGYIAYFAYRNHSRAQL</sequence>
<dbReference type="PANTHER" id="PTHR43702:SF3">
    <property type="entry name" value="PROTEIN TSGA"/>
    <property type="match status" value="1"/>
</dbReference>
<evidence type="ECO:0000256" key="3">
    <source>
        <dbReference type="ARBA" id="ARBA00022692"/>
    </source>
</evidence>
<comment type="caution">
    <text evidence="8">The sequence shown here is derived from an EMBL/GenBank/DDBJ whole genome shotgun (WGS) entry which is preliminary data.</text>
</comment>
<feature type="transmembrane region" description="Helical" evidence="6">
    <location>
        <begin position="384"/>
        <end position="405"/>
    </location>
</feature>
<dbReference type="GO" id="GO:0022857">
    <property type="term" value="F:transmembrane transporter activity"/>
    <property type="evidence" value="ECO:0007669"/>
    <property type="project" value="InterPro"/>
</dbReference>
<evidence type="ECO:0000259" key="7">
    <source>
        <dbReference type="PROSITE" id="PS50850"/>
    </source>
</evidence>
<dbReference type="AlphaFoldDB" id="A0A1Z8BG43"/>
<dbReference type="SUPFAM" id="SSF103473">
    <property type="entry name" value="MFS general substrate transporter"/>
    <property type="match status" value="1"/>
</dbReference>
<feature type="transmembrane region" description="Helical" evidence="6">
    <location>
        <begin position="76"/>
        <end position="94"/>
    </location>
</feature>
<name>A0A1Z8BG43_9FLAO</name>
<keyword evidence="5 6" id="KW-0472">Membrane</keyword>
<evidence type="ECO:0000313" key="9">
    <source>
        <dbReference type="Proteomes" id="UP000196102"/>
    </source>
</evidence>